<evidence type="ECO:0000313" key="5">
    <source>
        <dbReference type="Proteomes" id="UP000095495"/>
    </source>
</evidence>
<proteinExistence type="predicted"/>
<name>A0A0M6WSF0_9FIRM</name>
<keyword evidence="4" id="KW-1185">Reference proteome</keyword>
<evidence type="ECO:0000313" key="1">
    <source>
        <dbReference type="EMBL" id="CRL40476.1"/>
    </source>
</evidence>
<reference evidence="1" key="1">
    <citation type="submission" date="2015-05" db="EMBL/GenBank/DDBJ databases">
        <authorList>
            <person name="Wang D.B."/>
            <person name="Wang M."/>
        </authorList>
    </citation>
    <scope>NUCLEOTIDE SEQUENCE [LARGE SCALE GENOMIC DNA]</scope>
    <source>
        <strain evidence="1">M72</strain>
    </source>
</reference>
<dbReference type="AlphaFoldDB" id="A0A0M6WSF0"/>
<sequence length="87" mass="10020">MEKIQFTDPDTNEVVEFAVEEQTQLNGIRYLLVSDGNENGDSEAYILKEIKTQDEEVFYEMVDDDTEFAALAKIFAELADEETQLLY</sequence>
<reference evidence="3 6" key="3">
    <citation type="journal article" date="2019" name="Nat. Med.">
        <title>A library of human gut bacterial isolates paired with longitudinal multiomics data enables mechanistic microbiome research.</title>
        <authorList>
            <person name="Poyet M."/>
            <person name="Groussin M."/>
            <person name="Gibbons S.M."/>
            <person name="Avila-Pacheco J."/>
            <person name="Jiang X."/>
            <person name="Kearney S.M."/>
            <person name="Perrotta A.R."/>
            <person name="Berdy B."/>
            <person name="Zhao S."/>
            <person name="Lieberman T.D."/>
            <person name="Swanson P.K."/>
            <person name="Smith M."/>
            <person name="Roesemann S."/>
            <person name="Alexander J.E."/>
            <person name="Rich S.A."/>
            <person name="Livny J."/>
            <person name="Vlamakis H."/>
            <person name="Clish C."/>
            <person name="Bullock K."/>
            <person name="Deik A."/>
            <person name="Scott J."/>
            <person name="Pierce K.A."/>
            <person name="Xavier R.J."/>
            <person name="Alm E.J."/>
        </authorList>
    </citation>
    <scope>NUCLEOTIDE SEQUENCE [LARGE SCALE GENOMIC DNA]</scope>
    <source>
        <strain evidence="3 6">BIOML-A1</strain>
    </source>
</reference>
<dbReference type="RefSeq" id="WP_022046441.1">
    <property type="nucleotide sequence ID" value="NZ_CP173697.1"/>
</dbReference>
<evidence type="ECO:0000313" key="6">
    <source>
        <dbReference type="Proteomes" id="UP000446657"/>
    </source>
</evidence>
<accession>A0A0M6WSF0</accession>
<dbReference type="EMBL" id="CVRR01000033">
    <property type="protein sequence ID" value="CRL40476.1"/>
    <property type="molecule type" value="Genomic_DNA"/>
</dbReference>
<gene>
    <name evidence="2" type="ORF">ERS852420_02072</name>
    <name evidence="3" type="ORF">GMD30_02900</name>
    <name evidence="1" type="ORF">M72_09631</name>
</gene>
<dbReference type="InterPro" id="IPR009711">
    <property type="entry name" value="UPF0473"/>
</dbReference>
<dbReference type="Proteomes" id="UP000446657">
    <property type="component" value="Unassembled WGS sequence"/>
</dbReference>
<dbReference type="EMBL" id="CYXV01000008">
    <property type="protein sequence ID" value="CUN00321.1"/>
    <property type="molecule type" value="Genomic_DNA"/>
</dbReference>
<dbReference type="Pfam" id="PF06949">
    <property type="entry name" value="DUF1292"/>
    <property type="match status" value="1"/>
</dbReference>
<reference evidence="4" key="2">
    <citation type="submission" date="2015-05" db="EMBL/GenBank/DDBJ databases">
        <authorList>
            <consortium name="Pathogen Informatics"/>
        </authorList>
    </citation>
    <scope>NUCLEOTIDE SEQUENCE [LARGE SCALE GENOMIC DNA]</scope>
    <source>
        <strain evidence="2 5">2789STDY5608863</strain>
        <strain evidence="4">M72</strain>
    </source>
</reference>
<dbReference type="STRING" id="301302.ERS852420_02072"/>
<evidence type="ECO:0000313" key="2">
    <source>
        <dbReference type="EMBL" id="CUN00321.1"/>
    </source>
</evidence>
<evidence type="ECO:0000313" key="4">
    <source>
        <dbReference type="Proteomes" id="UP000049979"/>
    </source>
</evidence>
<dbReference type="OrthoDB" id="1934714at2"/>
<dbReference type="EMBL" id="WNAL01000004">
    <property type="protein sequence ID" value="MTR80673.1"/>
    <property type="molecule type" value="Genomic_DNA"/>
</dbReference>
<dbReference type="Proteomes" id="UP000049979">
    <property type="component" value="Unassembled WGS sequence"/>
</dbReference>
<dbReference type="Proteomes" id="UP000095495">
    <property type="component" value="Unassembled WGS sequence"/>
</dbReference>
<evidence type="ECO:0000313" key="3">
    <source>
        <dbReference type="EMBL" id="MTR80673.1"/>
    </source>
</evidence>
<organism evidence="1 4">
    <name type="scientific">Roseburia faecis</name>
    <dbReference type="NCBI Taxonomy" id="301302"/>
    <lineage>
        <taxon>Bacteria</taxon>
        <taxon>Bacillati</taxon>
        <taxon>Bacillota</taxon>
        <taxon>Clostridia</taxon>
        <taxon>Lachnospirales</taxon>
        <taxon>Lachnospiraceae</taxon>
        <taxon>Roseburia</taxon>
    </lineage>
</organism>
<protein>
    <submittedName>
        <fullName evidence="3">DUF1292 domain-containing protein</fullName>
    </submittedName>
    <submittedName>
        <fullName evidence="2">Protein of uncharacterized function (DUF1292)</fullName>
    </submittedName>
</protein>
<dbReference type="GeneID" id="99747595"/>